<keyword evidence="3" id="KW-0131">Cell cycle</keyword>
<dbReference type="InterPro" id="IPR013763">
    <property type="entry name" value="Cyclin-like_dom"/>
</dbReference>
<evidence type="ECO:0000313" key="8">
    <source>
        <dbReference type="EMBL" id="EPE33604.1"/>
    </source>
</evidence>
<dbReference type="OMA" id="TMMIECC"/>
<dbReference type="CDD" id="cd20512">
    <property type="entry name" value="CYCLIN_CLBs_yeast_rpt2"/>
    <property type="match status" value="1"/>
</dbReference>
<feature type="domain" description="Cyclin-like" evidence="6">
    <location>
        <begin position="408"/>
        <end position="492"/>
    </location>
</feature>
<evidence type="ECO:0000256" key="4">
    <source>
        <dbReference type="RuleBase" id="RU000383"/>
    </source>
</evidence>
<feature type="region of interest" description="Disordered" evidence="5">
    <location>
        <begin position="130"/>
        <end position="220"/>
    </location>
</feature>
<evidence type="ECO:0000313" key="9">
    <source>
        <dbReference type="Proteomes" id="UP000016922"/>
    </source>
</evidence>
<feature type="domain" description="Cyclin C-terminal" evidence="7">
    <location>
        <begin position="501"/>
        <end position="616"/>
    </location>
</feature>
<dbReference type="HOGENOM" id="CLU_020695_9_1_1"/>
<dbReference type="FunFam" id="1.10.472.10:FF:000001">
    <property type="entry name" value="G2/mitotic-specific cyclin"/>
    <property type="match status" value="1"/>
</dbReference>
<dbReference type="OrthoDB" id="5590282at2759"/>
<dbReference type="STRING" id="1116229.S3D8Y4"/>
<dbReference type="GeneID" id="19465670"/>
<evidence type="ECO:0000256" key="1">
    <source>
        <dbReference type="ARBA" id="ARBA00022618"/>
    </source>
</evidence>
<reference evidence="8 9" key="1">
    <citation type="journal article" date="2013" name="BMC Genomics">
        <title>Genomics-driven discovery of the pneumocandin biosynthetic gene cluster in the fungus Glarea lozoyensis.</title>
        <authorList>
            <person name="Chen L."/>
            <person name="Yue Q."/>
            <person name="Zhang X."/>
            <person name="Xiang M."/>
            <person name="Wang C."/>
            <person name="Li S."/>
            <person name="Che Y."/>
            <person name="Ortiz-Lopez F.J."/>
            <person name="Bills G.F."/>
            <person name="Liu X."/>
            <person name="An Z."/>
        </authorList>
    </citation>
    <scope>NUCLEOTIDE SEQUENCE [LARGE SCALE GENOMIC DNA]</scope>
    <source>
        <strain evidence="9">ATCC 20868 / MF5171</strain>
    </source>
</reference>
<organism evidence="8 9">
    <name type="scientific">Glarea lozoyensis (strain ATCC 20868 / MF5171)</name>
    <dbReference type="NCBI Taxonomy" id="1116229"/>
    <lineage>
        <taxon>Eukaryota</taxon>
        <taxon>Fungi</taxon>
        <taxon>Dikarya</taxon>
        <taxon>Ascomycota</taxon>
        <taxon>Pezizomycotina</taxon>
        <taxon>Leotiomycetes</taxon>
        <taxon>Helotiales</taxon>
        <taxon>Helotiaceae</taxon>
        <taxon>Glarea</taxon>
    </lineage>
</organism>
<name>S3D8Y4_GLAL2</name>
<dbReference type="eggNOG" id="KOG0653">
    <property type="taxonomic scope" value="Eukaryota"/>
</dbReference>
<sequence length="665" mass="74357">MDARPQRGIRPLRLQGDENAAPVTTKQTLHSRHKSTGTLSNMLAVGGLKAAAKRTAFGDVSNTVKSIAVHDDSSAGGKQGKVELVKPVAHPEKPAALLRPAQRSLNVVAAKGITNVAILQPEPILAPIPTKAPLGESRAHAPPPAKRTLSKKSTIIYKDSEAEAKPRPATSHIPKQESALSAPVHKTHEPRHHKSQPQLNSEQPALRHDQSKPTFNDVPDSYAGIITSDPLYEDAEEEVDINSGESNEKYVELAEQKHEHESVYETSAPLNDGADRLHRQLPAPPHLQEPEEYWEDEEEMYDEQGYTTAHSFKSRGDNTTGGATTGAILLPKVTARSKKEIAAAAELVEGSRTQEDIEDEAWDTSMVAEYGDEIFAYMRELEIKMLPNPNYMDNQSEIQWSMRSVLMDWLIQVHHRFSLLPETLFLCVNYIDRFLSCKIVSLGKLQLVGATAIFVAAKYEEINCPAVSEIVYMVDGGYTVDEILKAERFMLSMLQFELGWPGPMSFLRRISKADDYDLETRTLAKYFLEVTIMDERFVGCPPSYVAAGAHCFARMALKKGDWSPSHIHYSGYTWQQLRPLVSAMLECCENPEKHHSAVFEKYSDRRYKRASHFVQGEMKRGFTLPSVQLSNSRPSLPSLEDIAAHMPYETRDSFKRTVQLKECVV</sequence>
<dbReference type="AlphaFoldDB" id="S3D8Y4"/>
<dbReference type="GO" id="GO:0051301">
    <property type="term" value="P:cell division"/>
    <property type="evidence" value="ECO:0007669"/>
    <property type="project" value="UniProtKB-KW"/>
</dbReference>
<dbReference type="CDD" id="cd20568">
    <property type="entry name" value="CYCLIN_CLBs_yeast_rpt1"/>
    <property type="match status" value="1"/>
</dbReference>
<dbReference type="SMART" id="SM00385">
    <property type="entry name" value="CYCLIN"/>
    <property type="match status" value="2"/>
</dbReference>
<protein>
    <submittedName>
        <fullName evidence="8">Cyclin-like protein</fullName>
    </submittedName>
</protein>
<evidence type="ECO:0000259" key="7">
    <source>
        <dbReference type="SMART" id="SM01332"/>
    </source>
</evidence>
<accession>S3D8Y4</accession>
<evidence type="ECO:0000256" key="2">
    <source>
        <dbReference type="ARBA" id="ARBA00023127"/>
    </source>
</evidence>
<dbReference type="Gene3D" id="1.10.472.10">
    <property type="entry name" value="Cyclin-like"/>
    <property type="match status" value="2"/>
</dbReference>
<dbReference type="SUPFAM" id="SSF47954">
    <property type="entry name" value="Cyclin-like"/>
    <property type="match status" value="2"/>
</dbReference>
<keyword evidence="2 4" id="KW-0195">Cyclin</keyword>
<dbReference type="Pfam" id="PF00134">
    <property type="entry name" value="Cyclin_N"/>
    <property type="match status" value="1"/>
</dbReference>
<dbReference type="SMART" id="SM01332">
    <property type="entry name" value="Cyclin_C"/>
    <property type="match status" value="1"/>
</dbReference>
<comment type="similarity">
    <text evidence="4">Belongs to the cyclin family.</text>
</comment>
<keyword evidence="9" id="KW-1185">Reference proteome</keyword>
<feature type="region of interest" description="Disordered" evidence="5">
    <location>
        <begin position="1"/>
        <end position="34"/>
    </location>
</feature>
<dbReference type="RefSeq" id="XP_008078756.1">
    <property type="nucleotide sequence ID" value="XM_008080565.1"/>
</dbReference>
<feature type="domain" description="Cyclin-like" evidence="6">
    <location>
        <begin position="505"/>
        <end position="586"/>
    </location>
</feature>
<evidence type="ECO:0000256" key="5">
    <source>
        <dbReference type="SAM" id="MobiDB-lite"/>
    </source>
</evidence>
<dbReference type="InterPro" id="IPR039361">
    <property type="entry name" value="Cyclin"/>
</dbReference>
<dbReference type="KEGG" id="glz:GLAREA_06617"/>
<dbReference type="EMBL" id="KE145357">
    <property type="protein sequence ID" value="EPE33604.1"/>
    <property type="molecule type" value="Genomic_DNA"/>
</dbReference>
<dbReference type="PROSITE" id="PS00292">
    <property type="entry name" value="CYCLINS"/>
    <property type="match status" value="1"/>
</dbReference>
<dbReference type="InterPro" id="IPR006671">
    <property type="entry name" value="Cyclin_N"/>
</dbReference>
<dbReference type="Proteomes" id="UP000016922">
    <property type="component" value="Unassembled WGS sequence"/>
</dbReference>
<dbReference type="Pfam" id="PF02984">
    <property type="entry name" value="Cyclin_C"/>
    <property type="match status" value="1"/>
</dbReference>
<gene>
    <name evidence="8" type="ORF">GLAREA_06617</name>
</gene>
<evidence type="ECO:0000256" key="3">
    <source>
        <dbReference type="ARBA" id="ARBA00023306"/>
    </source>
</evidence>
<proteinExistence type="inferred from homology"/>
<keyword evidence="1" id="KW-0132">Cell division</keyword>
<dbReference type="InterPro" id="IPR048258">
    <property type="entry name" value="Cyclins_cyclin-box"/>
</dbReference>
<dbReference type="PANTHER" id="PTHR10177">
    <property type="entry name" value="CYCLINS"/>
    <property type="match status" value="1"/>
</dbReference>
<dbReference type="InterPro" id="IPR036915">
    <property type="entry name" value="Cyclin-like_sf"/>
</dbReference>
<dbReference type="InterPro" id="IPR004367">
    <property type="entry name" value="Cyclin_C-dom"/>
</dbReference>
<evidence type="ECO:0000259" key="6">
    <source>
        <dbReference type="SMART" id="SM00385"/>
    </source>
</evidence>